<dbReference type="InterPro" id="IPR049150">
    <property type="entry name" value="EFR3_HEAT-like_rpt"/>
</dbReference>
<sequence>MNIIMPVILQNLYSGNEASLIAFQQRVQPDEGEQKEQVIRRRISIATVRTNEEKSRPSSAAATGNTTDDADRLAEEEVGLLAFQSLKQIFVANNRAQVRLATSALLRFVGQRPQSKRPTTSKSNRSRMVGTWTTKLVEMVTIWAPVQDRFIILVTIMETLVKSPIVEENLEQQIMLLSLVGWLLKSSINMIGLSVMDVLLGLIQHILLLLQLGGKGSSVLPHHQQTDAINLFQGTEALVDGSDNRKDKSETTSDEAVTS</sequence>
<feature type="region of interest" description="Disordered" evidence="2">
    <location>
        <begin position="240"/>
        <end position="259"/>
    </location>
</feature>
<evidence type="ECO:0000256" key="2">
    <source>
        <dbReference type="SAM" id="MobiDB-lite"/>
    </source>
</evidence>
<gene>
    <name evidence="3" type="primary">EFR3_2</name>
    <name evidence="3" type="ORF">OHK93_003293</name>
</gene>
<feature type="region of interest" description="Disordered" evidence="2">
    <location>
        <begin position="49"/>
        <end position="68"/>
    </location>
</feature>
<evidence type="ECO:0000313" key="4">
    <source>
        <dbReference type="Proteomes" id="UP001161017"/>
    </source>
</evidence>
<dbReference type="PANTHER" id="PTHR47766">
    <property type="entry name" value="PROTEIN EFR3"/>
    <property type="match status" value="1"/>
</dbReference>
<dbReference type="Proteomes" id="UP001161017">
    <property type="component" value="Unassembled WGS sequence"/>
</dbReference>
<evidence type="ECO:0000313" key="3">
    <source>
        <dbReference type="EMBL" id="MDI1492082.1"/>
    </source>
</evidence>
<evidence type="ECO:0000256" key="1">
    <source>
        <dbReference type="ARBA" id="ARBA00010216"/>
    </source>
</evidence>
<dbReference type="GO" id="GO:0072659">
    <property type="term" value="P:protein localization to plasma membrane"/>
    <property type="evidence" value="ECO:0007669"/>
    <property type="project" value="InterPro"/>
</dbReference>
<reference evidence="3" key="1">
    <citation type="journal article" date="2023" name="Genome Biol. Evol.">
        <title>First Whole Genome Sequence and Flow Cytometry Genome Size Data for the Lichen-Forming Fungus Ramalina farinacea (Ascomycota).</title>
        <authorList>
            <person name="Llewellyn T."/>
            <person name="Mian S."/>
            <person name="Hill R."/>
            <person name="Leitch I.J."/>
            <person name="Gaya E."/>
        </authorList>
    </citation>
    <scope>NUCLEOTIDE SEQUENCE</scope>
    <source>
        <strain evidence="3">LIQ254RAFAR</strain>
    </source>
</reference>
<dbReference type="GO" id="GO:0005886">
    <property type="term" value="C:plasma membrane"/>
    <property type="evidence" value="ECO:0007669"/>
    <property type="project" value="TreeGrafter"/>
</dbReference>
<dbReference type="AlphaFoldDB" id="A0AA43QTS1"/>
<feature type="compositionally biased region" description="Basic and acidic residues" evidence="2">
    <location>
        <begin position="242"/>
        <end position="251"/>
    </location>
</feature>
<dbReference type="Pfam" id="PF21072">
    <property type="entry name" value="EFR3"/>
    <property type="match status" value="1"/>
</dbReference>
<dbReference type="InterPro" id="IPR039786">
    <property type="entry name" value="EFR3"/>
</dbReference>
<accession>A0AA43QTS1</accession>
<dbReference type="EMBL" id="JAPUFD010000016">
    <property type="protein sequence ID" value="MDI1492082.1"/>
    <property type="molecule type" value="Genomic_DNA"/>
</dbReference>
<organism evidence="3 4">
    <name type="scientific">Ramalina farinacea</name>
    <dbReference type="NCBI Taxonomy" id="258253"/>
    <lineage>
        <taxon>Eukaryota</taxon>
        <taxon>Fungi</taxon>
        <taxon>Dikarya</taxon>
        <taxon>Ascomycota</taxon>
        <taxon>Pezizomycotina</taxon>
        <taxon>Lecanoromycetes</taxon>
        <taxon>OSLEUM clade</taxon>
        <taxon>Lecanoromycetidae</taxon>
        <taxon>Lecanorales</taxon>
        <taxon>Lecanorineae</taxon>
        <taxon>Ramalinaceae</taxon>
        <taxon>Ramalina</taxon>
    </lineage>
</organism>
<proteinExistence type="inferred from homology"/>
<comment type="similarity">
    <text evidence="1">Belongs to the EFR3 family.</text>
</comment>
<comment type="caution">
    <text evidence="3">The sequence shown here is derived from an EMBL/GenBank/DDBJ whole genome shotgun (WGS) entry which is preliminary data.</text>
</comment>
<name>A0AA43QTS1_9LECA</name>
<keyword evidence="4" id="KW-1185">Reference proteome</keyword>
<protein>
    <submittedName>
        <fullName evidence="3">Plasma membrane localization protein</fullName>
    </submittedName>
</protein>
<dbReference type="PANTHER" id="PTHR47766:SF1">
    <property type="entry name" value="PROTEIN EFR3"/>
    <property type="match status" value="1"/>
</dbReference>